<organism evidence="3 4">
    <name type="scientific">Sistotremastrum suecicum HHB10207 ss-3</name>
    <dbReference type="NCBI Taxonomy" id="1314776"/>
    <lineage>
        <taxon>Eukaryota</taxon>
        <taxon>Fungi</taxon>
        <taxon>Dikarya</taxon>
        <taxon>Basidiomycota</taxon>
        <taxon>Agaricomycotina</taxon>
        <taxon>Agaricomycetes</taxon>
        <taxon>Sistotremastrales</taxon>
        <taxon>Sistotremastraceae</taxon>
        <taxon>Sistotremastrum</taxon>
    </lineage>
</organism>
<dbReference type="AlphaFoldDB" id="A0A166ELW8"/>
<feature type="domain" description="DUF6533" evidence="2">
    <location>
        <begin position="25"/>
        <end position="69"/>
    </location>
</feature>
<evidence type="ECO:0000256" key="1">
    <source>
        <dbReference type="SAM" id="Phobius"/>
    </source>
</evidence>
<keyword evidence="1" id="KW-0812">Transmembrane</keyword>
<gene>
    <name evidence="3" type="ORF">SISSUDRAFT_1045240</name>
</gene>
<feature type="transmembrane region" description="Helical" evidence="1">
    <location>
        <begin position="258"/>
        <end position="280"/>
    </location>
</feature>
<sequence length="335" mass="37676">MSSDGGQAEFEILIKTLRQYQVVNYICIAAAVWMGTDTIFNLSDEIELIWKSPWSLPKILYLIARYLGVFDTIFTAYADVNTTAGIKFCTFWKWYIQLGGPLLFFIVTNIIFIMRLHALYNKSKKLLVFLVAGFLVNLGFGLYSTMGATLPEHVIPRPIPEFPGCAYLTVNDDVTFFGWIPSAVFALVFFCLTVAKLLRVLKEHTPANTPNAMTLENVRANLGPLYMAFMRDGAFFFALLFATELSCALIWANFKGTAIALTVIPLYVSVYSYVASHLLLNLRHAAKQREYLSDLPDGQGEDLKGGKAVRRQSFGLSTSYHEMQFAERSGEEEPQ</sequence>
<evidence type="ECO:0000259" key="2">
    <source>
        <dbReference type="Pfam" id="PF20151"/>
    </source>
</evidence>
<feature type="transmembrane region" description="Helical" evidence="1">
    <location>
        <begin position="59"/>
        <end position="78"/>
    </location>
</feature>
<dbReference type="Pfam" id="PF20151">
    <property type="entry name" value="DUF6533"/>
    <property type="match status" value="1"/>
</dbReference>
<feature type="transmembrane region" description="Helical" evidence="1">
    <location>
        <begin position="176"/>
        <end position="198"/>
    </location>
</feature>
<feature type="transmembrane region" description="Helical" evidence="1">
    <location>
        <begin position="94"/>
        <end position="114"/>
    </location>
</feature>
<keyword evidence="1" id="KW-0472">Membrane</keyword>
<accession>A0A166ELW8</accession>
<dbReference type="InterPro" id="IPR045340">
    <property type="entry name" value="DUF6533"/>
</dbReference>
<feature type="transmembrane region" description="Helical" evidence="1">
    <location>
        <begin position="126"/>
        <end position="146"/>
    </location>
</feature>
<keyword evidence="4" id="KW-1185">Reference proteome</keyword>
<evidence type="ECO:0000313" key="4">
    <source>
        <dbReference type="Proteomes" id="UP000076798"/>
    </source>
</evidence>
<protein>
    <recommendedName>
        <fullName evidence="2">DUF6533 domain-containing protein</fullName>
    </recommendedName>
</protein>
<proteinExistence type="predicted"/>
<dbReference type="OrthoDB" id="3349377at2759"/>
<evidence type="ECO:0000313" key="3">
    <source>
        <dbReference type="EMBL" id="KZT39731.1"/>
    </source>
</evidence>
<keyword evidence="1" id="KW-1133">Transmembrane helix</keyword>
<feature type="transmembrane region" description="Helical" evidence="1">
    <location>
        <begin position="234"/>
        <end position="252"/>
    </location>
</feature>
<dbReference type="EMBL" id="KV428042">
    <property type="protein sequence ID" value="KZT39731.1"/>
    <property type="molecule type" value="Genomic_DNA"/>
</dbReference>
<dbReference type="Proteomes" id="UP000076798">
    <property type="component" value="Unassembled WGS sequence"/>
</dbReference>
<reference evidence="3 4" key="1">
    <citation type="journal article" date="2016" name="Mol. Biol. Evol.">
        <title>Comparative Genomics of Early-Diverging Mushroom-Forming Fungi Provides Insights into the Origins of Lignocellulose Decay Capabilities.</title>
        <authorList>
            <person name="Nagy L.G."/>
            <person name="Riley R."/>
            <person name="Tritt A."/>
            <person name="Adam C."/>
            <person name="Daum C."/>
            <person name="Floudas D."/>
            <person name="Sun H."/>
            <person name="Yadav J.S."/>
            <person name="Pangilinan J."/>
            <person name="Larsson K.H."/>
            <person name="Matsuura K."/>
            <person name="Barry K."/>
            <person name="Labutti K."/>
            <person name="Kuo R."/>
            <person name="Ohm R.A."/>
            <person name="Bhattacharya S.S."/>
            <person name="Shirouzu T."/>
            <person name="Yoshinaga Y."/>
            <person name="Martin F.M."/>
            <person name="Grigoriev I.V."/>
            <person name="Hibbett D.S."/>
        </authorList>
    </citation>
    <scope>NUCLEOTIDE SEQUENCE [LARGE SCALE GENOMIC DNA]</scope>
    <source>
        <strain evidence="3 4">HHB10207 ss-3</strain>
    </source>
</reference>
<name>A0A166ELW8_9AGAM</name>